<dbReference type="InterPro" id="IPR050861">
    <property type="entry name" value="Dihydroxyacetone_Kinase"/>
</dbReference>
<sequence length="617" mass="67745">MKKIINEPSNVVSDMIDGFTQSSRDLLKLKGNFNVVVRSDYSQLKDKVALISGGGSGHEPAHIGYIGRSMLTGAVCGDVFASPSAKQIFMAIKSIGSKMGCILIVKNYMGDIGSFSIAREMCKSQLPDIRVEIIVVDDDISSILMKLNKFSNNDIDKDIIRDKYKTITNRRGIAGTVLVHKILGGLAEQGKSIDEILEFYNEFISPSKSLNLVTMGVGLSSCTIPSVGSPSFTLGEKEMELGLGIHGEFGIEKVELKPSKQIVKSLIDNLLNILPYSSNEKSLIVLINNLGSTTNMEMAIVINDCLNYLNEKGFAIERLISGTLMSSLEMSGISISLLLIKNNQIINLIDIQTNAMGWPNNILKPYKNKKDSILTLDENEYHDINYDHLKLIKTSKKNGDILKEMVLLGCNSLIENSNELTELDKLVGDGDLGTTLETLSKSIINSINIIPFDQPCYAFRKISSIIQDSIGGSSGLFYSIFFLRLSNSLYERLTTTNNNQISTKDWGLSLIDAVNSIKELGKADIGDCTMLDSLIPAINQINNCCFSDDGNNLSFILNTLKLASNEAQLGCESTIEMIAKKGRSSYLGERTTNIMDPGAYAINIIFKSFQSINLNKF</sequence>
<dbReference type="Gene3D" id="1.25.40.340">
    <property type="match status" value="1"/>
</dbReference>
<keyword evidence="2" id="KW-0547">Nucleotide-binding</keyword>
<dbReference type="PANTHER" id="PTHR28629">
    <property type="entry name" value="TRIOKINASE/FMN CYCLASE"/>
    <property type="match status" value="1"/>
</dbReference>
<dbReference type="Pfam" id="PF02733">
    <property type="entry name" value="Dak1"/>
    <property type="match status" value="2"/>
</dbReference>
<comment type="caution">
    <text evidence="7">The sequence shown here is derived from an EMBL/GenBank/DDBJ whole genome shotgun (WGS) entry which is preliminary data.</text>
</comment>
<evidence type="ECO:0000313" key="7">
    <source>
        <dbReference type="EMBL" id="KAK5576147.1"/>
    </source>
</evidence>
<keyword evidence="1" id="KW-0808">Transferase</keyword>
<feature type="domain" description="DhaL" evidence="5">
    <location>
        <begin position="400"/>
        <end position="611"/>
    </location>
</feature>
<dbReference type="Proteomes" id="UP001344447">
    <property type="component" value="Unassembled WGS sequence"/>
</dbReference>
<dbReference type="AlphaFoldDB" id="A0AAN7TUA3"/>
<dbReference type="FunFam" id="1.25.40.340:FF:000002">
    <property type="entry name" value="Dihydroxyacetone kinase, L subunit"/>
    <property type="match status" value="1"/>
</dbReference>
<evidence type="ECO:0000256" key="1">
    <source>
        <dbReference type="ARBA" id="ARBA00022679"/>
    </source>
</evidence>
<dbReference type="EMBL" id="JAVFKY010000005">
    <property type="protein sequence ID" value="KAK5576147.1"/>
    <property type="molecule type" value="Genomic_DNA"/>
</dbReference>
<evidence type="ECO:0000256" key="2">
    <source>
        <dbReference type="ARBA" id="ARBA00022741"/>
    </source>
</evidence>
<protein>
    <submittedName>
        <fullName evidence="7">Uncharacterized protein</fullName>
    </submittedName>
</protein>
<evidence type="ECO:0000259" key="6">
    <source>
        <dbReference type="PROSITE" id="PS51481"/>
    </source>
</evidence>
<evidence type="ECO:0000256" key="3">
    <source>
        <dbReference type="ARBA" id="ARBA00022777"/>
    </source>
</evidence>
<gene>
    <name evidence="7" type="ORF">RB653_007288</name>
</gene>
<dbReference type="SUPFAM" id="SSF82549">
    <property type="entry name" value="DAK1/DegV-like"/>
    <property type="match status" value="1"/>
</dbReference>
<evidence type="ECO:0000259" key="5">
    <source>
        <dbReference type="PROSITE" id="PS51480"/>
    </source>
</evidence>
<dbReference type="Gene3D" id="3.40.50.10440">
    <property type="entry name" value="Dihydroxyacetone kinase, domain 1"/>
    <property type="match status" value="1"/>
</dbReference>
<dbReference type="GO" id="GO:0004371">
    <property type="term" value="F:glycerone kinase activity"/>
    <property type="evidence" value="ECO:0007669"/>
    <property type="project" value="InterPro"/>
</dbReference>
<feature type="domain" description="DhaK" evidence="6">
    <location>
        <begin position="7"/>
        <end position="358"/>
    </location>
</feature>
<dbReference type="FunFam" id="3.40.50.10440:FF:000001">
    <property type="entry name" value="Dihydroxyacetone kinase, DhaK subunit"/>
    <property type="match status" value="1"/>
</dbReference>
<dbReference type="GO" id="GO:0005829">
    <property type="term" value="C:cytosol"/>
    <property type="evidence" value="ECO:0007669"/>
    <property type="project" value="TreeGrafter"/>
</dbReference>
<dbReference type="InterPro" id="IPR004006">
    <property type="entry name" value="DhaK_dom"/>
</dbReference>
<dbReference type="InterPro" id="IPR036117">
    <property type="entry name" value="DhaL_dom_sf"/>
</dbReference>
<name>A0AAN7TUA3_9MYCE</name>
<organism evidence="7 8">
    <name type="scientific">Dictyostelium firmibasis</name>
    <dbReference type="NCBI Taxonomy" id="79012"/>
    <lineage>
        <taxon>Eukaryota</taxon>
        <taxon>Amoebozoa</taxon>
        <taxon>Evosea</taxon>
        <taxon>Eumycetozoa</taxon>
        <taxon>Dictyostelia</taxon>
        <taxon>Dictyosteliales</taxon>
        <taxon>Dictyosteliaceae</taxon>
        <taxon>Dictyostelium</taxon>
    </lineage>
</organism>
<dbReference type="GO" id="GO:0019563">
    <property type="term" value="P:glycerol catabolic process"/>
    <property type="evidence" value="ECO:0007669"/>
    <property type="project" value="TreeGrafter"/>
</dbReference>
<dbReference type="InterPro" id="IPR004007">
    <property type="entry name" value="DhaL_dom"/>
</dbReference>
<dbReference type="PROSITE" id="PS51481">
    <property type="entry name" value="DHAK"/>
    <property type="match status" value="1"/>
</dbReference>
<keyword evidence="8" id="KW-1185">Reference proteome</keyword>
<dbReference type="SUPFAM" id="SSF101473">
    <property type="entry name" value="DhaL-like"/>
    <property type="match status" value="1"/>
</dbReference>
<dbReference type="PROSITE" id="PS51480">
    <property type="entry name" value="DHAL"/>
    <property type="match status" value="1"/>
</dbReference>
<proteinExistence type="predicted"/>
<evidence type="ECO:0000256" key="4">
    <source>
        <dbReference type="ARBA" id="ARBA00022840"/>
    </source>
</evidence>
<accession>A0AAN7TUA3</accession>
<dbReference type="Gene3D" id="3.30.1180.20">
    <property type="entry name" value="Dihydroxyacetone kinase, domain 2"/>
    <property type="match status" value="1"/>
</dbReference>
<dbReference type="PANTHER" id="PTHR28629:SF4">
    <property type="entry name" value="TRIOKINASE_FMN CYCLASE"/>
    <property type="match status" value="1"/>
</dbReference>
<dbReference type="Pfam" id="PF02734">
    <property type="entry name" value="Dak2"/>
    <property type="match status" value="1"/>
</dbReference>
<keyword evidence="4" id="KW-0067">ATP-binding</keyword>
<dbReference type="GO" id="GO:0005524">
    <property type="term" value="F:ATP binding"/>
    <property type="evidence" value="ECO:0007669"/>
    <property type="project" value="UniProtKB-KW"/>
</dbReference>
<keyword evidence="3" id="KW-0418">Kinase</keyword>
<evidence type="ECO:0000313" key="8">
    <source>
        <dbReference type="Proteomes" id="UP001344447"/>
    </source>
</evidence>
<dbReference type="FunFam" id="3.30.1180.20:FF:000004">
    <property type="entry name" value="Probable dihydroxyacetone kinase"/>
    <property type="match status" value="1"/>
</dbReference>
<reference evidence="7 8" key="1">
    <citation type="submission" date="2023-11" db="EMBL/GenBank/DDBJ databases">
        <title>Dfirmibasis_genome.</title>
        <authorList>
            <person name="Edelbroek B."/>
            <person name="Kjellin J."/>
            <person name="Jerlstrom-Hultqvist J."/>
            <person name="Soderbom F."/>
        </authorList>
    </citation>
    <scope>NUCLEOTIDE SEQUENCE [LARGE SCALE GENOMIC DNA]</scope>
    <source>
        <strain evidence="7 8">TNS-C-14</strain>
    </source>
</reference>
<dbReference type="SMART" id="SM01120">
    <property type="entry name" value="Dak2"/>
    <property type="match status" value="1"/>
</dbReference>